<comment type="caution">
    <text evidence="1">The sequence shown here is derived from an EMBL/GenBank/DDBJ whole genome shotgun (WGS) entry which is preliminary data.</text>
</comment>
<name>A0A0F9GWS2_9ZZZZ</name>
<dbReference type="InterPro" id="IPR027417">
    <property type="entry name" value="P-loop_NTPase"/>
</dbReference>
<accession>A0A0F9GWS2</accession>
<protein>
    <submittedName>
        <fullName evidence="1">Uncharacterized protein</fullName>
    </submittedName>
</protein>
<dbReference type="EMBL" id="LAZR01016735">
    <property type="protein sequence ID" value="KKM03219.1"/>
    <property type="molecule type" value="Genomic_DNA"/>
</dbReference>
<organism evidence="1">
    <name type="scientific">marine sediment metagenome</name>
    <dbReference type="NCBI Taxonomy" id="412755"/>
    <lineage>
        <taxon>unclassified sequences</taxon>
        <taxon>metagenomes</taxon>
        <taxon>ecological metagenomes</taxon>
    </lineage>
</organism>
<dbReference type="Pfam" id="PF13481">
    <property type="entry name" value="AAA_25"/>
    <property type="match status" value="1"/>
</dbReference>
<evidence type="ECO:0000313" key="1">
    <source>
        <dbReference type="EMBL" id="KKM03219.1"/>
    </source>
</evidence>
<sequence>MNTPKLAKARAGVQRLGFGLDFVTFYLALPGHHPDCNRAPEVEYDQSNCESLCEGSDREEIVRIEGYATPSPLHSDCYDVLTEETVYPIASHYFIRNTTGDRSVDNGSGPYRRQYPALPLEDWLTATEGFRAPWYTTAEILERANRQEDWLWEPFVLFGGVTLLIADSGAGKSTFTTSLLDAVLRGEPFLDFPTRKARVFYISEESVKGIRRRVESPEPSALQTSPLIHWMYWGQKVKTKVKDTNGAILKDGLGKDLETYSPITWEIIRDEVKKSIEQYRRTTPHPLPVLLVIDTLSFWLEMDDSNSATDVIKALKPLRAFAEELSIAILGLHHSNRQVEQAGKHTKVTYTGNMQWKAQSDIMLFLQYATPDLAEASDDPRTLEMYKTRFDDVPDLRLRFKKSRGYYRDTSTPKQAVDTMTEIDRGVLAGYPRVTAGTINQQELAAELGVNPSQVSRSIVKLQGLGKVT</sequence>
<dbReference type="SUPFAM" id="SSF52540">
    <property type="entry name" value="P-loop containing nucleoside triphosphate hydrolases"/>
    <property type="match status" value="1"/>
</dbReference>
<dbReference type="AlphaFoldDB" id="A0A0F9GWS2"/>
<proteinExistence type="predicted"/>
<reference evidence="1" key="1">
    <citation type="journal article" date="2015" name="Nature">
        <title>Complex archaea that bridge the gap between prokaryotes and eukaryotes.</title>
        <authorList>
            <person name="Spang A."/>
            <person name="Saw J.H."/>
            <person name="Jorgensen S.L."/>
            <person name="Zaremba-Niedzwiedzka K."/>
            <person name="Martijn J."/>
            <person name="Lind A.E."/>
            <person name="van Eijk R."/>
            <person name="Schleper C."/>
            <person name="Guy L."/>
            <person name="Ettema T.J."/>
        </authorList>
    </citation>
    <scope>NUCLEOTIDE SEQUENCE</scope>
</reference>
<gene>
    <name evidence="1" type="ORF">LCGC14_1776650</name>
</gene>
<dbReference type="Gene3D" id="3.40.50.300">
    <property type="entry name" value="P-loop containing nucleotide triphosphate hydrolases"/>
    <property type="match status" value="1"/>
</dbReference>